<keyword evidence="2" id="KW-0732">Signal</keyword>
<feature type="transmembrane region" description="Helical" evidence="1">
    <location>
        <begin position="116"/>
        <end position="133"/>
    </location>
</feature>
<keyword evidence="1" id="KW-0472">Membrane</keyword>
<proteinExistence type="predicted"/>
<dbReference type="CDD" id="cd00761">
    <property type="entry name" value="Glyco_tranf_GTA_type"/>
    <property type="match status" value="1"/>
</dbReference>
<feature type="domain" description="Glycosyltransferase 2-like" evidence="3">
    <location>
        <begin position="211"/>
        <end position="284"/>
    </location>
</feature>
<dbReference type="GeneID" id="14921601"/>
<protein>
    <submittedName>
        <fullName evidence="4">Glycosyl transferase, putative</fullName>
    </submittedName>
</protein>
<feature type="transmembrane region" description="Helical" evidence="1">
    <location>
        <begin position="91"/>
        <end position="111"/>
    </location>
</feature>
<keyword evidence="1" id="KW-0812">Transmembrane</keyword>
<reference evidence="4 5" key="1">
    <citation type="journal article" date="2013" name="Genome Biol.">
        <title>Genome of Acanthamoeba castellanii highlights extensive lateral gene transfer and early evolution of tyrosine kinase signaling.</title>
        <authorList>
            <person name="Clarke M."/>
            <person name="Lohan A.J."/>
            <person name="Liu B."/>
            <person name="Lagkouvardos I."/>
            <person name="Roy S."/>
            <person name="Zafar N."/>
            <person name="Bertelli C."/>
            <person name="Schilde C."/>
            <person name="Kianianmomeni A."/>
            <person name="Burglin T.R."/>
            <person name="Frech C."/>
            <person name="Turcotte B."/>
            <person name="Kopec K.O."/>
            <person name="Synnott J.M."/>
            <person name="Choo C."/>
            <person name="Paponov I."/>
            <person name="Finkler A."/>
            <person name="Soon Heng Tan C."/>
            <person name="Hutchins A.P."/>
            <person name="Weinmeier T."/>
            <person name="Rattei T."/>
            <person name="Chu J.S."/>
            <person name="Gimenez G."/>
            <person name="Irimia M."/>
            <person name="Rigden D.J."/>
            <person name="Fitzpatrick D.A."/>
            <person name="Lorenzo-Morales J."/>
            <person name="Bateman A."/>
            <person name="Chiu C.H."/>
            <person name="Tang P."/>
            <person name="Hegemann P."/>
            <person name="Fromm H."/>
            <person name="Raoult D."/>
            <person name="Greub G."/>
            <person name="Miranda-Saavedra D."/>
            <person name="Chen N."/>
            <person name="Nash P."/>
            <person name="Ginger M.L."/>
            <person name="Horn M."/>
            <person name="Schaap P."/>
            <person name="Caler L."/>
            <person name="Loftus B."/>
        </authorList>
    </citation>
    <scope>NUCLEOTIDE SEQUENCE [LARGE SCALE GENOMIC DNA]</scope>
    <source>
        <strain evidence="4 5">Neff</strain>
    </source>
</reference>
<keyword evidence="1" id="KW-1133">Transmembrane helix</keyword>
<name>L8H8E3_ACACF</name>
<evidence type="ECO:0000259" key="3">
    <source>
        <dbReference type="Pfam" id="PF00535"/>
    </source>
</evidence>
<dbReference type="KEGG" id="acan:ACA1_054770"/>
<keyword evidence="5" id="KW-1185">Reference proteome</keyword>
<feature type="chain" id="PRO_5003991007" evidence="2">
    <location>
        <begin position="23"/>
        <end position="495"/>
    </location>
</feature>
<keyword evidence="4" id="KW-0808">Transferase</keyword>
<dbReference type="GO" id="GO:0016740">
    <property type="term" value="F:transferase activity"/>
    <property type="evidence" value="ECO:0007669"/>
    <property type="project" value="UniProtKB-KW"/>
</dbReference>
<dbReference type="Gene3D" id="3.90.550.10">
    <property type="entry name" value="Spore Coat Polysaccharide Biosynthesis Protein SpsA, Chain A"/>
    <property type="match status" value="1"/>
</dbReference>
<evidence type="ECO:0000256" key="2">
    <source>
        <dbReference type="SAM" id="SignalP"/>
    </source>
</evidence>
<evidence type="ECO:0000256" key="1">
    <source>
        <dbReference type="SAM" id="Phobius"/>
    </source>
</evidence>
<dbReference type="OrthoDB" id="3784at2759"/>
<dbReference type="SUPFAM" id="SSF53448">
    <property type="entry name" value="Nucleotide-diphospho-sugar transferases"/>
    <property type="match status" value="1"/>
</dbReference>
<dbReference type="InterPro" id="IPR001173">
    <property type="entry name" value="Glyco_trans_2-like"/>
</dbReference>
<dbReference type="Pfam" id="PF00535">
    <property type="entry name" value="Glycos_transf_2"/>
    <property type="match status" value="1"/>
</dbReference>
<dbReference type="EMBL" id="KB007909">
    <property type="protein sequence ID" value="ELR20731.1"/>
    <property type="molecule type" value="Genomic_DNA"/>
</dbReference>
<organism evidence="4 5">
    <name type="scientific">Acanthamoeba castellanii (strain ATCC 30010 / Neff)</name>
    <dbReference type="NCBI Taxonomy" id="1257118"/>
    <lineage>
        <taxon>Eukaryota</taxon>
        <taxon>Amoebozoa</taxon>
        <taxon>Discosea</taxon>
        <taxon>Longamoebia</taxon>
        <taxon>Centramoebida</taxon>
        <taxon>Acanthamoebidae</taxon>
        <taxon>Acanthamoeba</taxon>
    </lineage>
</organism>
<dbReference type="VEuPathDB" id="AmoebaDB:ACA1_054770"/>
<gene>
    <name evidence="4" type="ORF">ACA1_054770</name>
</gene>
<accession>L8H8E3</accession>
<dbReference type="Proteomes" id="UP000011083">
    <property type="component" value="Unassembled WGS sequence"/>
</dbReference>
<evidence type="ECO:0000313" key="5">
    <source>
        <dbReference type="Proteomes" id="UP000011083"/>
    </source>
</evidence>
<sequence>MKMMSNCCSFAFSLAFVTLCAALLLGDRPHHRPLPLHYHCLHRTLCPFLPLRHRDSHRDPYRDPYSYRDRDRDRYSDSVAFDHPRRGCCHFISIFFFLFFRLYCFCFTFAFTDRGAVVVVLLVLVWVCRSLGLPCCGPGRRRRRPAQVLRTLRSVEASVHHLLATHNHGRERLLTTFDFFVYLFSQLNKNIQLRVEVVVVDDASTDNTAMKHNLKVGAARNLGVQASTGDVVFFCDSDDLYLENHVFTCFERLERESKAVSVTLGIEIDAENVDREWAIGIGQTLPMSTCMLRSFFDLIEGFPEGYYWAVHEDVAFLRLRRHAASLLGAQTINDITKLTSKYVRYPDNALDRQLEQFQKPMSEKKSDEEMRNAEPFMRVKELILSSHDKYIRIQKIPAALAGKPLNEWDNYWAVYQSLIRKEMRNNNSTYAEELRVAPLKSWRLSHLHTLATVLDQRGNGTYARLLRDLARTVTPTPLDSQDDTVNYHEISTSSA</sequence>
<feature type="signal peptide" evidence="2">
    <location>
        <begin position="1"/>
        <end position="22"/>
    </location>
</feature>
<dbReference type="InterPro" id="IPR029044">
    <property type="entry name" value="Nucleotide-diphossugar_trans"/>
</dbReference>
<dbReference type="RefSeq" id="XP_004344134.1">
    <property type="nucleotide sequence ID" value="XM_004344084.1"/>
</dbReference>
<evidence type="ECO:0000313" key="4">
    <source>
        <dbReference type="EMBL" id="ELR20731.1"/>
    </source>
</evidence>
<dbReference type="AlphaFoldDB" id="L8H8E3"/>